<dbReference type="OrthoDB" id="9812490at2"/>
<keyword evidence="12" id="KW-1185">Reference proteome</keyword>
<dbReference type="PANTHER" id="PTHR48111:SF22">
    <property type="entry name" value="REGULATOR OF RPOS"/>
    <property type="match status" value="1"/>
</dbReference>
<evidence type="ECO:0000256" key="1">
    <source>
        <dbReference type="ARBA" id="ARBA00004496"/>
    </source>
</evidence>
<name>A0A1G6TN30_9PSEU</name>
<comment type="subcellular location">
    <subcellularLocation>
        <location evidence="1">Cytoplasm</location>
    </subcellularLocation>
</comment>
<dbReference type="RefSeq" id="WP_091453008.1">
    <property type="nucleotide sequence ID" value="NZ_FMZZ01000009.1"/>
</dbReference>
<organism evidence="11 12">
    <name type="scientific">Actinokineospora iranica</name>
    <dbReference type="NCBI Taxonomy" id="1271860"/>
    <lineage>
        <taxon>Bacteria</taxon>
        <taxon>Bacillati</taxon>
        <taxon>Actinomycetota</taxon>
        <taxon>Actinomycetes</taxon>
        <taxon>Pseudonocardiales</taxon>
        <taxon>Pseudonocardiaceae</taxon>
        <taxon>Actinokineospora</taxon>
    </lineage>
</organism>
<keyword evidence="3" id="KW-0902">Two-component regulatory system</keyword>
<feature type="domain" description="OmpR/PhoB-type" evidence="10">
    <location>
        <begin position="133"/>
        <end position="231"/>
    </location>
</feature>
<evidence type="ECO:0000256" key="6">
    <source>
        <dbReference type="ARBA" id="ARBA00023163"/>
    </source>
</evidence>
<dbReference type="EMBL" id="FMZZ01000009">
    <property type="protein sequence ID" value="SDD30508.1"/>
    <property type="molecule type" value="Genomic_DNA"/>
</dbReference>
<evidence type="ECO:0000256" key="5">
    <source>
        <dbReference type="ARBA" id="ARBA00023125"/>
    </source>
</evidence>
<sequence length="234" mass="26172">MRILVVDDDRAVRESLRRSLQFNGYQVDLASDGQQALESVLGAEQASRPDAMVLDVMMPRLDGLEVCRRLRGVGDDLPILVLTARDLVSDRVAGLDAGADDYLPKPFALEELLARLRALLRRAQPEQAGTQAAALLRFADLEMDPATREVRRGERPISLTRTEFALLELLLSHPKQVLTRGRILEEVWGYDFPTSGNALEVYVGYLRRKTESDGEPRLIHTVRGVGYVLRETPP</sequence>
<accession>A0A1G6TN30</accession>
<dbReference type="GO" id="GO:0005829">
    <property type="term" value="C:cytosol"/>
    <property type="evidence" value="ECO:0007669"/>
    <property type="project" value="TreeGrafter"/>
</dbReference>
<dbReference type="Gene3D" id="6.10.250.690">
    <property type="match status" value="1"/>
</dbReference>
<dbReference type="SMART" id="SM00448">
    <property type="entry name" value="REC"/>
    <property type="match status" value="1"/>
</dbReference>
<keyword evidence="5 8" id="KW-0238">DNA-binding</keyword>
<feature type="DNA-binding region" description="OmpR/PhoB-type" evidence="8">
    <location>
        <begin position="133"/>
        <end position="231"/>
    </location>
</feature>
<dbReference type="FunFam" id="3.40.50.2300:FF:000001">
    <property type="entry name" value="DNA-binding response regulator PhoB"/>
    <property type="match status" value="1"/>
</dbReference>
<dbReference type="InterPro" id="IPR039420">
    <property type="entry name" value="WalR-like"/>
</dbReference>
<feature type="modified residue" description="4-aspartylphosphate" evidence="7">
    <location>
        <position position="55"/>
    </location>
</feature>
<evidence type="ECO:0000256" key="7">
    <source>
        <dbReference type="PROSITE-ProRule" id="PRU00169"/>
    </source>
</evidence>
<dbReference type="SUPFAM" id="SSF52172">
    <property type="entry name" value="CheY-like"/>
    <property type="match status" value="1"/>
</dbReference>
<dbReference type="Pfam" id="PF00072">
    <property type="entry name" value="Response_reg"/>
    <property type="match status" value="1"/>
</dbReference>
<evidence type="ECO:0000259" key="10">
    <source>
        <dbReference type="PROSITE" id="PS51755"/>
    </source>
</evidence>
<dbReference type="PANTHER" id="PTHR48111">
    <property type="entry name" value="REGULATOR OF RPOS"/>
    <property type="match status" value="1"/>
</dbReference>
<dbReference type="CDD" id="cd17627">
    <property type="entry name" value="REC_OmpR_PrrA-like"/>
    <property type="match status" value="1"/>
</dbReference>
<keyword evidence="4" id="KW-0805">Transcription regulation</keyword>
<evidence type="ECO:0000256" key="2">
    <source>
        <dbReference type="ARBA" id="ARBA00022553"/>
    </source>
</evidence>
<dbReference type="Gene3D" id="3.40.50.2300">
    <property type="match status" value="1"/>
</dbReference>
<dbReference type="STRING" id="1271860.SAMN05216174_109230"/>
<dbReference type="InterPro" id="IPR036388">
    <property type="entry name" value="WH-like_DNA-bd_sf"/>
</dbReference>
<keyword evidence="2 7" id="KW-0597">Phosphoprotein</keyword>
<dbReference type="GO" id="GO:0000976">
    <property type="term" value="F:transcription cis-regulatory region binding"/>
    <property type="evidence" value="ECO:0007669"/>
    <property type="project" value="TreeGrafter"/>
</dbReference>
<dbReference type="Pfam" id="PF00486">
    <property type="entry name" value="Trans_reg_C"/>
    <property type="match status" value="1"/>
</dbReference>
<protein>
    <submittedName>
        <fullName evidence="11">Two-component system, OmpR family, response regulator MprA</fullName>
    </submittedName>
</protein>
<proteinExistence type="predicted"/>
<dbReference type="GO" id="GO:0006355">
    <property type="term" value="P:regulation of DNA-templated transcription"/>
    <property type="evidence" value="ECO:0007669"/>
    <property type="project" value="InterPro"/>
</dbReference>
<evidence type="ECO:0000313" key="12">
    <source>
        <dbReference type="Proteomes" id="UP000199501"/>
    </source>
</evidence>
<dbReference type="CDD" id="cd00383">
    <property type="entry name" value="trans_reg_C"/>
    <property type="match status" value="1"/>
</dbReference>
<dbReference type="Gene3D" id="1.10.10.10">
    <property type="entry name" value="Winged helix-like DNA-binding domain superfamily/Winged helix DNA-binding domain"/>
    <property type="match status" value="1"/>
</dbReference>
<dbReference type="GO" id="GO:0000156">
    <property type="term" value="F:phosphorelay response regulator activity"/>
    <property type="evidence" value="ECO:0007669"/>
    <property type="project" value="TreeGrafter"/>
</dbReference>
<dbReference type="PROSITE" id="PS51755">
    <property type="entry name" value="OMPR_PHOB"/>
    <property type="match status" value="1"/>
</dbReference>
<dbReference type="SMART" id="SM00862">
    <property type="entry name" value="Trans_reg_C"/>
    <property type="match status" value="1"/>
</dbReference>
<evidence type="ECO:0000313" key="11">
    <source>
        <dbReference type="EMBL" id="SDD30508.1"/>
    </source>
</evidence>
<dbReference type="InterPro" id="IPR001789">
    <property type="entry name" value="Sig_transdc_resp-reg_receiver"/>
</dbReference>
<dbReference type="Proteomes" id="UP000199501">
    <property type="component" value="Unassembled WGS sequence"/>
</dbReference>
<dbReference type="PROSITE" id="PS50110">
    <property type="entry name" value="RESPONSE_REGULATORY"/>
    <property type="match status" value="1"/>
</dbReference>
<dbReference type="GO" id="GO:0032993">
    <property type="term" value="C:protein-DNA complex"/>
    <property type="evidence" value="ECO:0007669"/>
    <property type="project" value="TreeGrafter"/>
</dbReference>
<dbReference type="InterPro" id="IPR011006">
    <property type="entry name" value="CheY-like_superfamily"/>
</dbReference>
<feature type="domain" description="Response regulatory" evidence="9">
    <location>
        <begin position="2"/>
        <end position="120"/>
    </location>
</feature>
<evidence type="ECO:0000256" key="3">
    <source>
        <dbReference type="ARBA" id="ARBA00023012"/>
    </source>
</evidence>
<dbReference type="InterPro" id="IPR001867">
    <property type="entry name" value="OmpR/PhoB-type_DNA-bd"/>
</dbReference>
<evidence type="ECO:0000256" key="4">
    <source>
        <dbReference type="ARBA" id="ARBA00023015"/>
    </source>
</evidence>
<reference evidence="12" key="1">
    <citation type="submission" date="2016-10" db="EMBL/GenBank/DDBJ databases">
        <authorList>
            <person name="Varghese N."/>
            <person name="Submissions S."/>
        </authorList>
    </citation>
    <scope>NUCLEOTIDE SEQUENCE [LARGE SCALE GENOMIC DNA]</scope>
    <source>
        <strain evidence="12">IBRC-M 10403</strain>
    </source>
</reference>
<dbReference type="FunFam" id="1.10.10.10:FF:000005">
    <property type="entry name" value="Two-component system response regulator"/>
    <property type="match status" value="1"/>
</dbReference>
<evidence type="ECO:0000256" key="8">
    <source>
        <dbReference type="PROSITE-ProRule" id="PRU01091"/>
    </source>
</evidence>
<gene>
    <name evidence="11" type="ORF">SAMN05216174_109230</name>
</gene>
<evidence type="ECO:0000259" key="9">
    <source>
        <dbReference type="PROSITE" id="PS50110"/>
    </source>
</evidence>
<keyword evidence="6" id="KW-0804">Transcription</keyword>
<dbReference type="AlphaFoldDB" id="A0A1G6TN30"/>